<proteinExistence type="predicted"/>
<sequence>MGVKKKKLYSLDSGLVKEFEAICQKKGVNFSEQVEELIKQFVISDTANMVDDLHASRIGHAVKKAVDEQVNRLAGMIFNVQVDVTAALHGIPRLQQKQMEIMETTLERYVAPNVLNPQRELLAKKFNHDVHGQRIIHDLRQYARNEKKVGSSESI</sequence>
<dbReference type="Gene3D" id="1.10.1220.10">
    <property type="entry name" value="Met repressor-like"/>
    <property type="match status" value="1"/>
</dbReference>
<reference evidence="1 2" key="1">
    <citation type="submission" date="2015-09" db="EMBL/GenBank/DDBJ databases">
        <title>Bacillus cereus food isolates.</title>
        <authorList>
            <person name="Boekhorst J."/>
        </authorList>
    </citation>
    <scope>NUCLEOTIDE SEQUENCE [LARGE SCALE GENOMIC DNA]</scope>
    <source>
        <strain evidence="1 2">B4088</strain>
    </source>
</reference>
<dbReference type="AlphaFoldDB" id="A0A164QBV3"/>
<name>A0A164QBV3_BACCE</name>
<organism evidence="1 2">
    <name type="scientific">Bacillus cereus</name>
    <dbReference type="NCBI Taxonomy" id="1396"/>
    <lineage>
        <taxon>Bacteria</taxon>
        <taxon>Bacillati</taxon>
        <taxon>Bacillota</taxon>
        <taxon>Bacilli</taxon>
        <taxon>Bacillales</taxon>
        <taxon>Bacillaceae</taxon>
        <taxon>Bacillus</taxon>
        <taxon>Bacillus cereus group</taxon>
    </lineage>
</organism>
<gene>
    <name evidence="1" type="ORF">B4088_0989</name>
</gene>
<dbReference type="InterPro" id="IPR013321">
    <property type="entry name" value="Arc_rbn_hlx_hlx"/>
</dbReference>
<dbReference type="GO" id="GO:0006355">
    <property type="term" value="P:regulation of DNA-templated transcription"/>
    <property type="evidence" value="ECO:0007669"/>
    <property type="project" value="InterPro"/>
</dbReference>
<dbReference type="RefSeq" id="WP_063260153.1">
    <property type="nucleotide sequence ID" value="NZ_LJKE01000022.1"/>
</dbReference>
<accession>A0A164QBV3</accession>
<evidence type="ECO:0000313" key="2">
    <source>
        <dbReference type="Proteomes" id="UP000076482"/>
    </source>
</evidence>
<dbReference type="Proteomes" id="UP000076482">
    <property type="component" value="Unassembled WGS sequence"/>
</dbReference>
<dbReference type="PATRIC" id="fig|1396.535.peg.4832"/>
<protein>
    <submittedName>
        <fullName evidence="1">Uncharacterized protein</fullName>
    </submittedName>
</protein>
<dbReference type="EMBL" id="LJKE01000022">
    <property type="protein sequence ID" value="KZD70933.1"/>
    <property type="molecule type" value="Genomic_DNA"/>
</dbReference>
<comment type="caution">
    <text evidence="1">The sequence shown here is derived from an EMBL/GenBank/DDBJ whole genome shotgun (WGS) entry which is preliminary data.</text>
</comment>
<evidence type="ECO:0000313" key="1">
    <source>
        <dbReference type="EMBL" id="KZD70933.1"/>
    </source>
</evidence>